<feature type="region of interest" description="Disordered" evidence="1">
    <location>
        <begin position="141"/>
        <end position="171"/>
    </location>
</feature>
<name>A0ABR1DNL3_NECAM</name>
<evidence type="ECO:0000313" key="2">
    <source>
        <dbReference type="EMBL" id="KAK6751061.1"/>
    </source>
</evidence>
<protein>
    <submittedName>
        <fullName evidence="2">Uncharacterized protein</fullName>
    </submittedName>
</protein>
<feature type="compositionally biased region" description="Pro residues" evidence="1">
    <location>
        <begin position="106"/>
        <end position="117"/>
    </location>
</feature>
<comment type="caution">
    <text evidence="2">The sequence shown here is derived from an EMBL/GenBank/DDBJ whole genome shotgun (WGS) entry which is preliminary data.</text>
</comment>
<dbReference type="EMBL" id="JAVFWL010000004">
    <property type="protein sequence ID" value="KAK6751061.1"/>
    <property type="molecule type" value="Genomic_DNA"/>
</dbReference>
<dbReference type="Proteomes" id="UP001303046">
    <property type="component" value="Unassembled WGS sequence"/>
</dbReference>
<reference evidence="2 3" key="1">
    <citation type="submission" date="2023-08" db="EMBL/GenBank/DDBJ databases">
        <title>A Necator americanus chromosomal reference genome.</title>
        <authorList>
            <person name="Ilik V."/>
            <person name="Petrzelkova K.J."/>
            <person name="Pardy F."/>
            <person name="Fuh T."/>
            <person name="Niatou-Singa F.S."/>
            <person name="Gouil Q."/>
            <person name="Baker L."/>
            <person name="Ritchie M.E."/>
            <person name="Jex A.R."/>
            <person name="Gazzola D."/>
            <person name="Li H."/>
            <person name="Toshio Fujiwara R."/>
            <person name="Zhan B."/>
            <person name="Aroian R.V."/>
            <person name="Pafco B."/>
            <person name="Schwarz E.M."/>
        </authorList>
    </citation>
    <scope>NUCLEOTIDE SEQUENCE [LARGE SCALE GENOMIC DNA]</scope>
    <source>
        <strain evidence="2 3">Aroian</strain>
        <tissue evidence="2">Whole animal</tissue>
    </source>
</reference>
<evidence type="ECO:0000313" key="3">
    <source>
        <dbReference type="Proteomes" id="UP001303046"/>
    </source>
</evidence>
<evidence type="ECO:0000256" key="1">
    <source>
        <dbReference type="SAM" id="MobiDB-lite"/>
    </source>
</evidence>
<feature type="compositionally biased region" description="Polar residues" evidence="1">
    <location>
        <begin position="88"/>
        <end position="101"/>
    </location>
</feature>
<proteinExistence type="predicted"/>
<gene>
    <name evidence="2" type="primary">Necator_chrIV.g16105</name>
    <name evidence="2" type="ORF">RB195_002809</name>
</gene>
<sequence>MTQPTYGGGHTVWYPQALEYVHQRWREHGEENNNAITRPYKPRYRPNYGNDDYNSAPPSPPQYVEPPSSYRPRYRPSTDEDNYDFQPRNINQGLSQPSNHVSELGPVPPSGPPPGIHPPVQLRNGFLHFILLVGMDVIAPPFPEPREDRLRIEGEKKSWNSDFRKTHEENQ</sequence>
<organism evidence="2 3">
    <name type="scientific">Necator americanus</name>
    <name type="common">Human hookworm</name>
    <dbReference type="NCBI Taxonomy" id="51031"/>
    <lineage>
        <taxon>Eukaryota</taxon>
        <taxon>Metazoa</taxon>
        <taxon>Ecdysozoa</taxon>
        <taxon>Nematoda</taxon>
        <taxon>Chromadorea</taxon>
        <taxon>Rhabditida</taxon>
        <taxon>Rhabditina</taxon>
        <taxon>Rhabditomorpha</taxon>
        <taxon>Strongyloidea</taxon>
        <taxon>Ancylostomatidae</taxon>
        <taxon>Bunostominae</taxon>
        <taxon>Necator</taxon>
    </lineage>
</organism>
<keyword evidence="3" id="KW-1185">Reference proteome</keyword>
<feature type="region of interest" description="Disordered" evidence="1">
    <location>
        <begin position="30"/>
        <end position="119"/>
    </location>
</feature>
<feature type="compositionally biased region" description="Basic and acidic residues" evidence="1">
    <location>
        <begin position="144"/>
        <end position="171"/>
    </location>
</feature>
<accession>A0ABR1DNL3</accession>